<sequence>MPNEIKDIVTVNLTDYPYIFEQNVTVPLQSNTGVVRLNVYRPKDGKPAPVMMTYGPYGKDTSYSDFLHHSWKDVNPKHQSEHSAFETPDPQFWVNEGYVVVRADEIGIGQSPGMCDTMSKSTSDAFFEVIEWAADQSWSSGKVALLGISYFAGSQWRVAARRPRGLACIIPYEGMADYYRDRCRHGGILTLPFLKFWHDRQVKSNQYGLPGRSKNQRGPDTIEGDLSQEELDANRRDQDVENTQHFFRDEPYYASRDYNLQDIDVPLLSVGNFGNIVVHLRGNIEGFVQSGSRYKFLRTIVGRHDLPFYSDEEVAVQKSFLSAFCKGDDYDGWTTGKQSPVSLVLRTSGVAYDSLAAASGSVFSRRAENEWPLARTQYTKWYLHPTGLLAPHAPVLAGHERLSYKPLTVPSDNKFLRFMSVPMQQPTEITGHIVARVHVSATSSLTCATAPSDIDIFLTLRHWDAAGNEVFYTGSIGDPVPVCKGWQRVSLRKINDQQPLHREYRPYRDYFSTDVQPVIPGDVYAIDVEIWPTQLTLQVGECLSFEISGGDTQGVGIFSHESPERSEERFGGINHLHFSPTQMNYVTLPLIPNTP</sequence>
<gene>
    <name evidence="3" type="ORF">SBRCBS47491_004540</name>
</gene>
<dbReference type="Pfam" id="PF08530">
    <property type="entry name" value="PepX_C"/>
    <property type="match status" value="1"/>
</dbReference>
<dbReference type="Gene3D" id="3.40.50.1820">
    <property type="entry name" value="alpha/beta hydrolase"/>
    <property type="match status" value="1"/>
</dbReference>
<keyword evidence="4" id="KW-1185">Reference proteome</keyword>
<dbReference type="InterPro" id="IPR029058">
    <property type="entry name" value="AB_hydrolase_fold"/>
</dbReference>
<dbReference type="PANTHER" id="PTHR43056">
    <property type="entry name" value="PEPTIDASE S9 PROLYL OLIGOPEPTIDASE"/>
    <property type="match status" value="1"/>
</dbReference>
<dbReference type="NCBIfam" id="TIGR00976">
    <property type="entry name" value="CocE_NonD"/>
    <property type="match status" value="1"/>
</dbReference>
<comment type="caution">
    <text evidence="3">The sequence shown here is derived from an EMBL/GenBank/DDBJ whole genome shotgun (WGS) entry which is preliminary data.</text>
</comment>
<evidence type="ECO:0000259" key="2">
    <source>
        <dbReference type="SMART" id="SM00939"/>
    </source>
</evidence>
<protein>
    <recommendedName>
        <fullName evidence="2">Xaa-Pro dipeptidyl-peptidase C-terminal domain-containing protein</fullName>
    </recommendedName>
</protein>
<dbReference type="InterPro" id="IPR000383">
    <property type="entry name" value="Xaa-Pro-like_dom"/>
</dbReference>
<keyword evidence="1" id="KW-0378">Hydrolase</keyword>
<accession>A0ABP0BQU1</accession>
<evidence type="ECO:0000313" key="4">
    <source>
        <dbReference type="Proteomes" id="UP001642406"/>
    </source>
</evidence>
<evidence type="ECO:0000313" key="3">
    <source>
        <dbReference type="EMBL" id="CAK7221481.1"/>
    </source>
</evidence>
<dbReference type="SMART" id="SM00939">
    <property type="entry name" value="PepX_C"/>
    <property type="match status" value="1"/>
</dbReference>
<dbReference type="InterPro" id="IPR005674">
    <property type="entry name" value="CocE/Ser_esterase"/>
</dbReference>
<evidence type="ECO:0000256" key="1">
    <source>
        <dbReference type="ARBA" id="ARBA00022801"/>
    </source>
</evidence>
<dbReference type="InterPro" id="IPR050585">
    <property type="entry name" value="Xaa-Pro_dipeptidyl-ppase/CocE"/>
</dbReference>
<dbReference type="PANTHER" id="PTHR43056:SF10">
    <property type="entry name" value="COCE_NOND FAMILY, PUTATIVE (AFU_ORTHOLOGUE AFUA_7G00600)-RELATED"/>
    <property type="match status" value="1"/>
</dbReference>
<name>A0ABP0BQU1_9PEZI</name>
<reference evidence="3 4" key="1">
    <citation type="submission" date="2024-01" db="EMBL/GenBank/DDBJ databases">
        <authorList>
            <person name="Allen C."/>
            <person name="Tagirdzhanova G."/>
        </authorList>
    </citation>
    <scope>NUCLEOTIDE SEQUENCE [LARGE SCALE GENOMIC DNA]</scope>
</reference>
<proteinExistence type="predicted"/>
<feature type="domain" description="Xaa-Pro dipeptidyl-peptidase C-terminal" evidence="2">
    <location>
        <begin position="318"/>
        <end position="584"/>
    </location>
</feature>
<dbReference type="EMBL" id="CAWUHC010000035">
    <property type="protein sequence ID" value="CAK7221481.1"/>
    <property type="molecule type" value="Genomic_DNA"/>
</dbReference>
<dbReference type="Proteomes" id="UP001642406">
    <property type="component" value="Unassembled WGS sequence"/>
</dbReference>
<dbReference type="Pfam" id="PF02129">
    <property type="entry name" value="Peptidase_S15"/>
    <property type="match status" value="1"/>
</dbReference>
<dbReference type="Gene3D" id="2.60.120.260">
    <property type="entry name" value="Galactose-binding domain-like"/>
    <property type="match status" value="1"/>
</dbReference>
<dbReference type="InterPro" id="IPR008979">
    <property type="entry name" value="Galactose-bd-like_sf"/>
</dbReference>
<dbReference type="Gene3D" id="1.10.3020.20">
    <property type="match status" value="1"/>
</dbReference>
<dbReference type="InterPro" id="IPR013736">
    <property type="entry name" value="Xaa-Pro_dipept_C"/>
</dbReference>
<dbReference type="SUPFAM" id="SSF49785">
    <property type="entry name" value="Galactose-binding domain-like"/>
    <property type="match status" value="1"/>
</dbReference>
<dbReference type="SUPFAM" id="SSF53474">
    <property type="entry name" value="alpha/beta-Hydrolases"/>
    <property type="match status" value="1"/>
</dbReference>
<organism evidence="3 4">
    <name type="scientific">Sporothrix bragantina</name>
    <dbReference type="NCBI Taxonomy" id="671064"/>
    <lineage>
        <taxon>Eukaryota</taxon>
        <taxon>Fungi</taxon>
        <taxon>Dikarya</taxon>
        <taxon>Ascomycota</taxon>
        <taxon>Pezizomycotina</taxon>
        <taxon>Sordariomycetes</taxon>
        <taxon>Sordariomycetidae</taxon>
        <taxon>Ophiostomatales</taxon>
        <taxon>Ophiostomataceae</taxon>
        <taxon>Sporothrix</taxon>
    </lineage>
</organism>